<evidence type="ECO:0000313" key="2">
    <source>
        <dbReference type="Proteomes" id="UP000823775"/>
    </source>
</evidence>
<protein>
    <submittedName>
        <fullName evidence="1">Uncharacterized protein</fullName>
    </submittedName>
</protein>
<evidence type="ECO:0000313" key="1">
    <source>
        <dbReference type="EMBL" id="MCD7450682.1"/>
    </source>
</evidence>
<sequence length="134" mass="14631">SEVEEEGRHYVRIEDIKKNIWCNATPARQAARGSNNIGAIGCVRHCLPRRYRLREAPAFLGDGRRKAPDSPRDGACSTALSLRIVRREALPSQHNGTRDAALDATLVGGDTAKVSNVHKLDLPLQLGKGTLNPK</sequence>
<proteinExistence type="predicted"/>
<dbReference type="Proteomes" id="UP000823775">
    <property type="component" value="Unassembled WGS sequence"/>
</dbReference>
<comment type="caution">
    <text evidence="1">The sequence shown here is derived from an EMBL/GenBank/DDBJ whole genome shotgun (WGS) entry which is preliminary data.</text>
</comment>
<feature type="non-terminal residue" evidence="1">
    <location>
        <position position="1"/>
    </location>
</feature>
<organism evidence="1 2">
    <name type="scientific">Datura stramonium</name>
    <name type="common">Jimsonweed</name>
    <name type="synonym">Common thornapple</name>
    <dbReference type="NCBI Taxonomy" id="4076"/>
    <lineage>
        <taxon>Eukaryota</taxon>
        <taxon>Viridiplantae</taxon>
        <taxon>Streptophyta</taxon>
        <taxon>Embryophyta</taxon>
        <taxon>Tracheophyta</taxon>
        <taxon>Spermatophyta</taxon>
        <taxon>Magnoliopsida</taxon>
        <taxon>eudicotyledons</taxon>
        <taxon>Gunneridae</taxon>
        <taxon>Pentapetalae</taxon>
        <taxon>asterids</taxon>
        <taxon>lamiids</taxon>
        <taxon>Solanales</taxon>
        <taxon>Solanaceae</taxon>
        <taxon>Solanoideae</taxon>
        <taxon>Datureae</taxon>
        <taxon>Datura</taxon>
    </lineage>
</organism>
<dbReference type="EMBL" id="JACEIK010000141">
    <property type="protein sequence ID" value="MCD7450682.1"/>
    <property type="molecule type" value="Genomic_DNA"/>
</dbReference>
<gene>
    <name evidence="1" type="ORF">HAX54_007968</name>
</gene>
<name>A0ABS8RVN6_DATST</name>
<reference evidence="1 2" key="1">
    <citation type="journal article" date="2021" name="BMC Genomics">
        <title>Datura genome reveals duplications of psychoactive alkaloid biosynthetic genes and high mutation rate following tissue culture.</title>
        <authorList>
            <person name="Rajewski A."/>
            <person name="Carter-House D."/>
            <person name="Stajich J."/>
            <person name="Litt A."/>
        </authorList>
    </citation>
    <scope>NUCLEOTIDE SEQUENCE [LARGE SCALE GENOMIC DNA]</scope>
    <source>
        <strain evidence="1">AR-01</strain>
    </source>
</reference>
<accession>A0ABS8RVN6</accession>
<keyword evidence="2" id="KW-1185">Reference proteome</keyword>